<evidence type="ECO:0000313" key="1">
    <source>
        <dbReference type="EMBL" id="MCB6183891.1"/>
    </source>
</evidence>
<dbReference type="SUPFAM" id="SSF54637">
    <property type="entry name" value="Thioesterase/thiol ester dehydrase-isomerase"/>
    <property type="match status" value="1"/>
</dbReference>
<dbReference type="EMBL" id="JAJBZT010000005">
    <property type="protein sequence ID" value="MCB6183891.1"/>
    <property type="molecule type" value="Genomic_DNA"/>
</dbReference>
<dbReference type="RefSeq" id="WP_227180673.1">
    <property type="nucleotide sequence ID" value="NZ_JAJBZT010000005.1"/>
</dbReference>
<name>A0ABS8D6U4_9NEIS</name>
<dbReference type="PANTHER" id="PTHR31793:SF24">
    <property type="entry name" value="LONG-CHAIN ACYL-COA THIOESTERASE FADM"/>
    <property type="match status" value="1"/>
</dbReference>
<dbReference type="Gene3D" id="3.10.129.10">
    <property type="entry name" value="Hotdog Thioesterase"/>
    <property type="match status" value="1"/>
</dbReference>
<dbReference type="InterPro" id="IPR050563">
    <property type="entry name" value="4-hydroxybenzoyl-CoA_TE"/>
</dbReference>
<reference evidence="1" key="1">
    <citation type="submission" date="2021-10" db="EMBL/GenBank/DDBJ databases">
        <title>The complete genome sequence of Leeia sp. TBRC 13508.</title>
        <authorList>
            <person name="Charoenyingcharoen P."/>
            <person name="Yukphan P."/>
        </authorList>
    </citation>
    <scope>NUCLEOTIDE SEQUENCE</scope>
    <source>
        <strain evidence="1">TBRC 13508</strain>
    </source>
</reference>
<proteinExistence type="predicted"/>
<protein>
    <submittedName>
        <fullName evidence="1">Acyl-CoA thioesterase</fullName>
    </submittedName>
</protein>
<dbReference type="Pfam" id="PF13279">
    <property type="entry name" value="4HBT_2"/>
    <property type="match status" value="1"/>
</dbReference>
<dbReference type="InterPro" id="IPR029069">
    <property type="entry name" value="HotDog_dom_sf"/>
</dbReference>
<accession>A0ABS8D6U4</accession>
<dbReference type="CDD" id="cd00586">
    <property type="entry name" value="4HBT"/>
    <property type="match status" value="1"/>
</dbReference>
<dbReference type="PANTHER" id="PTHR31793">
    <property type="entry name" value="4-HYDROXYBENZOYL-COA THIOESTERASE FAMILY MEMBER"/>
    <property type="match status" value="1"/>
</dbReference>
<gene>
    <name evidence="1" type="ORF">LIN78_10080</name>
</gene>
<organism evidence="1 2">
    <name type="scientific">Leeia speluncae</name>
    <dbReference type="NCBI Taxonomy" id="2884804"/>
    <lineage>
        <taxon>Bacteria</taxon>
        <taxon>Pseudomonadati</taxon>
        <taxon>Pseudomonadota</taxon>
        <taxon>Betaproteobacteria</taxon>
        <taxon>Neisseriales</taxon>
        <taxon>Leeiaceae</taxon>
        <taxon>Leeia</taxon>
    </lineage>
</organism>
<dbReference type="Proteomes" id="UP001165395">
    <property type="component" value="Unassembled WGS sequence"/>
</dbReference>
<keyword evidence="2" id="KW-1185">Reference proteome</keyword>
<comment type="caution">
    <text evidence="1">The sequence shown here is derived from an EMBL/GenBank/DDBJ whole genome shotgun (WGS) entry which is preliminary data.</text>
</comment>
<evidence type="ECO:0000313" key="2">
    <source>
        <dbReference type="Proteomes" id="UP001165395"/>
    </source>
</evidence>
<sequence>MHKLPITIRGYHLDGYGHVNNARYLEFMEEGRWSLFQEFVDLRQLDQAGEAYVVVNINIDYRRAASMHDELVLLTQVSAYNRRHISVAQQMVFKDSGKEVIRAEVTLALMSTSTGRSMVIEGAVAELLDKMIATNEHSVTADNS</sequence>